<evidence type="ECO:0000256" key="1">
    <source>
        <dbReference type="SAM" id="SignalP"/>
    </source>
</evidence>
<keyword evidence="3" id="KW-1185">Reference proteome</keyword>
<dbReference type="Proteomes" id="UP000241771">
    <property type="component" value="Unassembled WGS sequence"/>
</dbReference>
<dbReference type="Pfam" id="PF11102">
    <property type="entry name" value="YjbF"/>
    <property type="match status" value="1"/>
</dbReference>
<dbReference type="EMBL" id="PYMA01000006">
    <property type="protein sequence ID" value="PSW19499.1"/>
    <property type="molecule type" value="Genomic_DNA"/>
</dbReference>
<dbReference type="OrthoDB" id="5591889at2"/>
<comment type="caution">
    <text evidence="2">The sequence shown here is derived from an EMBL/GenBank/DDBJ whole genome shotgun (WGS) entry which is preliminary data.</text>
</comment>
<proteinExistence type="predicted"/>
<dbReference type="InterPro" id="IPR021308">
    <property type="entry name" value="GfcB"/>
</dbReference>
<accession>A0A2T3NTC7</accession>
<sequence>MQPFLFKKCIALLCSVALLALTGCSQKFKDVNDTLSLAFFGDPDVELQSDEITNLPYASIYARVDDGPQAFMVLALAESKPSLSSNQSSQQNNTPEKLQLKWLSSDGGMLVTEHGRLVKTLNLPVGNLVNIASQQVDPLQAGLHLPNSPKTWQRIIDWQPGYHFGYTLTSTFDQQGTEIIMVNQQPVEAMHFKEAVYVEELDMSYNNQFWIEPTTGKVLKSQQKLAPGLPYIDITLLKPFS</sequence>
<evidence type="ECO:0000313" key="2">
    <source>
        <dbReference type="EMBL" id="PSW19499.1"/>
    </source>
</evidence>
<keyword evidence="1" id="KW-0732">Signal</keyword>
<dbReference type="Gene3D" id="2.40.360.10">
    <property type="entry name" value="YmcC-like"/>
    <property type="match status" value="1"/>
</dbReference>
<feature type="chain" id="PRO_5015531514" evidence="1">
    <location>
        <begin position="30"/>
        <end position="241"/>
    </location>
</feature>
<gene>
    <name evidence="2" type="ORF">C9I98_11305</name>
</gene>
<evidence type="ECO:0000313" key="3">
    <source>
        <dbReference type="Proteomes" id="UP000241771"/>
    </source>
</evidence>
<dbReference type="AlphaFoldDB" id="A0A2T3NTC7"/>
<organism evidence="2 3">
    <name type="scientific">Photobacterium sanctipauli</name>
    <dbReference type="NCBI Taxonomy" id="1342794"/>
    <lineage>
        <taxon>Bacteria</taxon>
        <taxon>Pseudomonadati</taxon>
        <taxon>Pseudomonadota</taxon>
        <taxon>Gammaproteobacteria</taxon>
        <taxon>Vibrionales</taxon>
        <taxon>Vibrionaceae</taxon>
        <taxon>Photobacterium</taxon>
    </lineage>
</organism>
<dbReference type="InterPro" id="IPR023373">
    <property type="entry name" value="YmcC_sf"/>
</dbReference>
<protein>
    <submittedName>
        <fullName evidence="2">YjbF family lipoprotein</fullName>
    </submittedName>
</protein>
<keyword evidence="2" id="KW-0449">Lipoprotein</keyword>
<feature type="signal peptide" evidence="1">
    <location>
        <begin position="1"/>
        <end position="29"/>
    </location>
</feature>
<reference evidence="2 3" key="1">
    <citation type="submission" date="2018-01" db="EMBL/GenBank/DDBJ databases">
        <title>Whole genome sequencing of Histamine producing bacteria.</title>
        <authorList>
            <person name="Butler K."/>
        </authorList>
    </citation>
    <scope>NUCLEOTIDE SEQUENCE [LARGE SCALE GENOMIC DNA]</scope>
    <source>
        <strain evidence="2 3">DSM 100436</strain>
    </source>
</reference>
<dbReference type="PROSITE" id="PS51257">
    <property type="entry name" value="PROKAR_LIPOPROTEIN"/>
    <property type="match status" value="1"/>
</dbReference>
<dbReference type="SUPFAM" id="SSF159270">
    <property type="entry name" value="YmcC-like"/>
    <property type="match status" value="1"/>
</dbReference>
<name>A0A2T3NTC7_9GAMM</name>